<dbReference type="EMBL" id="NPEU01000715">
    <property type="protein sequence ID" value="RAI29059.1"/>
    <property type="molecule type" value="Genomic_DNA"/>
</dbReference>
<keyword evidence="2" id="KW-1185">Reference proteome</keyword>
<sequence>MIMAPLFGAALVTAVATGPIDPGTATGRAGLQSRITATTDCIVRAVAADPRYRRASADATAVEATAPGATLGDLIVDSMPACASTVREMIDAWDATYGEGSGEAFFMGPFLDVLPTAASRLLDRAKAK</sequence>
<accession>A0A327JRF4</accession>
<dbReference type="AlphaFoldDB" id="A0A327JRF4"/>
<proteinExistence type="predicted"/>
<evidence type="ECO:0000313" key="2">
    <source>
        <dbReference type="Proteomes" id="UP000248863"/>
    </source>
</evidence>
<evidence type="ECO:0000313" key="1">
    <source>
        <dbReference type="EMBL" id="RAI29059.1"/>
    </source>
</evidence>
<dbReference type="Proteomes" id="UP000248863">
    <property type="component" value="Unassembled WGS sequence"/>
</dbReference>
<comment type="caution">
    <text evidence="1">The sequence shown here is derived from an EMBL/GenBank/DDBJ whole genome shotgun (WGS) entry which is preliminary data.</text>
</comment>
<gene>
    <name evidence="1" type="ORF">CH338_28890</name>
</gene>
<protein>
    <submittedName>
        <fullName evidence="1">Uncharacterized protein</fullName>
    </submittedName>
</protein>
<reference evidence="1 2" key="1">
    <citation type="submission" date="2017-07" db="EMBL/GenBank/DDBJ databases">
        <title>Draft Genome Sequences of Select Purple Nonsulfur Bacteria.</title>
        <authorList>
            <person name="Lasarre B."/>
            <person name="Mckinlay J.B."/>
        </authorList>
    </citation>
    <scope>NUCLEOTIDE SEQUENCE [LARGE SCALE GENOMIC DNA]</scope>
    <source>
        <strain evidence="1 2">DSM 11907</strain>
    </source>
</reference>
<organism evidence="1 2">
    <name type="scientific">Rhodoplanes elegans</name>
    <dbReference type="NCBI Taxonomy" id="29408"/>
    <lineage>
        <taxon>Bacteria</taxon>
        <taxon>Pseudomonadati</taxon>
        <taxon>Pseudomonadota</taxon>
        <taxon>Alphaproteobacteria</taxon>
        <taxon>Hyphomicrobiales</taxon>
        <taxon>Nitrobacteraceae</taxon>
        <taxon>Rhodoplanes</taxon>
    </lineage>
</organism>
<name>A0A327JRF4_9BRAD</name>